<proteinExistence type="predicted"/>
<dbReference type="AlphaFoldDB" id="A0AAE0GJ09"/>
<accession>A0AAE0GJ09</accession>
<evidence type="ECO:0000313" key="1">
    <source>
        <dbReference type="EMBL" id="KAK3278813.1"/>
    </source>
</evidence>
<reference evidence="1 2" key="1">
    <citation type="journal article" date="2015" name="Genome Biol. Evol.">
        <title>Comparative Genomics of a Bacterivorous Green Alga Reveals Evolutionary Causalities and Consequences of Phago-Mixotrophic Mode of Nutrition.</title>
        <authorList>
            <person name="Burns J.A."/>
            <person name="Paasch A."/>
            <person name="Narechania A."/>
            <person name="Kim E."/>
        </authorList>
    </citation>
    <scope>NUCLEOTIDE SEQUENCE [LARGE SCALE GENOMIC DNA]</scope>
    <source>
        <strain evidence="1 2">PLY_AMNH</strain>
    </source>
</reference>
<comment type="caution">
    <text evidence="1">The sequence shown here is derived from an EMBL/GenBank/DDBJ whole genome shotgun (WGS) entry which is preliminary data.</text>
</comment>
<sequence>MTCAWSRSWKFGISNHHTYTLFLKEKKQSRPEETVSPEETVDTISSEVILRSSTVSDELEVEEVSIPSFPLGSKRTHRRAQRRIHEQERRQLREELSLEGGWYFGPLRAPPLESARTPRHVVPDLRREDKYPSIIREDKCPSIILSETQSVLI</sequence>
<protein>
    <submittedName>
        <fullName evidence="1">Uncharacterized protein</fullName>
    </submittedName>
</protein>
<dbReference type="Proteomes" id="UP001190700">
    <property type="component" value="Unassembled WGS sequence"/>
</dbReference>
<gene>
    <name evidence="1" type="ORF">CYMTET_13274</name>
</gene>
<evidence type="ECO:0000313" key="2">
    <source>
        <dbReference type="Proteomes" id="UP001190700"/>
    </source>
</evidence>
<name>A0AAE0GJ09_9CHLO</name>
<keyword evidence="2" id="KW-1185">Reference proteome</keyword>
<organism evidence="1 2">
    <name type="scientific">Cymbomonas tetramitiformis</name>
    <dbReference type="NCBI Taxonomy" id="36881"/>
    <lineage>
        <taxon>Eukaryota</taxon>
        <taxon>Viridiplantae</taxon>
        <taxon>Chlorophyta</taxon>
        <taxon>Pyramimonadophyceae</taxon>
        <taxon>Pyramimonadales</taxon>
        <taxon>Pyramimonadaceae</taxon>
        <taxon>Cymbomonas</taxon>
    </lineage>
</organism>
<dbReference type="EMBL" id="LGRX02005270">
    <property type="protein sequence ID" value="KAK3278813.1"/>
    <property type="molecule type" value="Genomic_DNA"/>
</dbReference>